<feature type="transmembrane region" description="Helical" evidence="1">
    <location>
        <begin position="55"/>
        <end position="74"/>
    </location>
</feature>
<keyword evidence="1" id="KW-0812">Transmembrane</keyword>
<protein>
    <submittedName>
        <fullName evidence="2">Uncharacterized protein</fullName>
    </submittedName>
</protein>
<reference evidence="2" key="1">
    <citation type="submission" date="2020-06" db="EMBL/GenBank/DDBJ databases">
        <authorList>
            <person name="Li T."/>
            <person name="Hu X."/>
            <person name="Zhang T."/>
            <person name="Song X."/>
            <person name="Zhang H."/>
            <person name="Dai N."/>
            <person name="Sheng W."/>
            <person name="Hou X."/>
            <person name="Wei L."/>
        </authorList>
    </citation>
    <scope>NUCLEOTIDE SEQUENCE</scope>
    <source>
        <strain evidence="2">KEN1</strain>
        <tissue evidence="2">Leaf</tissue>
    </source>
</reference>
<accession>A0AAW2TMH8</accession>
<sequence length="194" mass="21508">MTIRLEGIGAFLEGRPLIYQECLHFISRLTPGCLLFISELILGCLLFNSGHIPRCLLFNSGLIFGCLLFNPGLIPRCLLYNSGLIFGCLLFNLGLISECLLRTGLKNLAGGRVRCPLEVGLRCLRGGGFRCLHGTELTNSAAGEKPKCLLEGGPGMPPRRGAFVSVWKTRLFYERVPTRRQGFNQRSLRRMPPL</sequence>
<keyword evidence="1" id="KW-1133">Transmembrane helix</keyword>
<evidence type="ECO:0000256" key="1">
    <source>
        <dbReference type="SAM" id="Phobius"/>
    </source>
</evidence>
<comment type="caution">
    <text evidence="2">The sequence shown here is derived from an EMBL/GenBank/DDBJ whole genome shotgun (WGS) entry which is preliminary data.</text>
</comment>
<organism evidence="2">
    <name type="scientific">Sesamum latifolium</name>
    <dbReference type="NCBI Taxonomy" id="2727402"/>
    <lineage>
        <taxon>Eukaryota</taxon>
        <taxon>Viridiplantae</taxon>
        <taxon>Streptophyta</taxon>
        <taxon>Embryophyta</taxon>
        <taxon>Tracheophyta</taxon>
        <taxon>Spermatophyta</taxon>
        <taxon>Magnoliopsida</taxon>
        <taxon>eudicotyledons</taxon>
        <taxon>Gunneridae</taxon>
        <taxon>Pentapetalae</taxon>
        <taxon>asterids</taxon>
        <taxon>lamiids</taxon>
        <taxon>Lamiales</taxon>
        <taxon>Pedaliaceae</taxon>
        <taxon>Sesamum</taxon>
    </lineage>
</organism>
<feature type="transmembrane region" description="Helical" evidence="1">
    <location>
        <begin position="80"/>
        <end position="101"/>
    </location>
</feature>
<dbReference type="AlphaFoldDB" id="A0AAW2TMH8"/>
<name>A0AAW2TMH8_9LAMI</name>
<proteinExistence type="predicted"/>
<keyword evidence="1" id="KW-0472">Membrane</keyword>
<gene>
    <name evidence="2" type="ORF">Slati_3895800</name>
</gene>
<dbReference type="EMBL" id="JACGWN010000014">
    <property type="protein sequence ID" value="KAL0405819.1"/>
    <property type="molecule type" value="Genomic_DNA"/>
</dbReference>
<feature type="transmembrane region" description="Helical" evidence="1">
    <location>
        <begin position="25"/>
        <end position="48"/>
    </location>
</feature>
<evidence type="ECO:0000313" key="2">
    <source>
        <dbReference type="EMBL" id="KAL0405819.1"/>
    </source>
</evidence>
<reference evidence="2" key="2">
    <citation type="journal article" date="2024" name="Plant">
        <title>Genomic evolution and insights into agronomic trait innovations of Sesamum species.</title>
        <authorList>
            <person name="Miao H."/>
            <person name="Wang L."/>
            <person name="Qu L."/>
            <person name="Liu H."/>
            <person name="Sun Y."/>
            <person name="Le M."/>
            <person name="Wang Q."/>
            <person name="Wei S."/>
            <person name="Zheng Y."/>
            <person name="Lin W."/>
            <person name="Duan Y."/>
            <person name="Cao H."/>
            <person name="Xiong S."/>
            <person name="Wang X."/>
            <person name="Wei L."/>
            <person name="Li C."/>
            <person name="Ma Q."/>
            <person name="Ju M."/>
            <person name="Zhao R."/>
            <person name="Li G."/>
            <person name="Mu C."/>
            <person name="Tian Q."/>
            <person name="Mei H."/>
            <person name="Zhang T."/>
            <person name="Gao T."/>
            <person name="Zhang H."/>
        </authorList>
    </citation>
    <scope>NUCLEOTIDE SEQUENCE</scope>
    <source>
        <strain evidence="2">KEN1</strain>
    </source>
</reference>